<sequence length="719" mass="80025">MSTLDVGLNETVANAADDVEGNAAERAVEEEEEEEADDEFGNPSRWWFASTACPLLAGTFGPIANGFSICALVYNWRVEIPAGGTQGHGPPIPDPGWLLAINAVSLISALVGNATLLLNMARRVKFYIAQPLTITGFYLAGILLIADMAALTASPTDHLTGSVAPAAAHALSEAFYYAIFASVIYMVIGSLMCLTVYGALKGYYEKDFQLNASQRTLMLQTMLFVAYLLLGALVFSKIEGWSFLNAVYWADVTLLTVGVGDYSPMTSVGRGLLIPYALCGILIIGLVIGSLRSLVLERGEQKLAARITEKRRSTAVHNVDERKQTVKISFLASADFSTDPALTPAQRREEEFHVMRKLQEVADNERRWMALAMSGTFALMLWLVGAAIFMVCEQSQQWTYFDAVYFTWVCLLTIGYGDYRPYSNAGRAFFVIWSLLAVPSLTILISDMGDTIIKWFSDLTTWVGSITVLPEGGGFRARVKAILQTLIRWCTDSFQRFSPPGLFGDHEQRMLDRLSDRLTKHIEDDESHPDTSVDELQRDMNFYHYVLARECRNLQKDLAASPPKKYAWGEWEYYLKLIGNEGDPQNHPGQTKLRPNPERREKRRLTTLDLQDWSWLSNRSPLMSSKSEAEWILERLAAALERELNRQRKGHRRKPPISMSDLKKRTRQKEAQQADDDEHRGGGGRSGGGEKGVKSQKGAAGEIAGKEEDALEKAAKSEA</sequence>
<proteinExistence type="inferred from homology"/>
<keyword evidence="3 8" id="KW-0812">Transmembrane</keyword>
<dbReference type="PANTHER" id="PTHR11003:SF301">
    <property type="entry name" value="POTASSIUM CHANNEL PROTEIN"/>
    <property type="match status" value="1"/>
</dbReference>
<keyword evidence="6 10" id="KW-0472">Membrane</keyword>
<feature type="region of interest" description="Disordered" evidence="9">
    <location>
        <begin position="581"/>
        <end position="605"/>
    </location>
</feature>
<feature type="compositionally biased region" description="Acidic residues" evidence="9">
    <location>
        <begin position="28"/>
        <end position="40"/>
    </location>
</feature>
<dbReference type="InterPro" id="IPR003280">
    <property type="entry name" value="2pore_dom_K_chnl"/>
</dbReference>
<feature type="transmembrane region" description="Helical" evidence="10">
    <location>
        <begin position="368"/>
        <end position="391"/>
    </location>
</feature>
<dbReference type="AlphaFoldDB" id="M2NFX5"/>
<dbReference type="KEGG" id="bcom:BAUCODRAFT_66900"/>
<dbReference type="eggNOG" id="KOG1418">
    <property type="taxonomic scope" value="Eukaryota"/>
</dbReference>
<evidence type="ECO:0000256" key="8">
    <source>
        <dbReference type="RuleBase" id="RU003857"/>
    </source>
</evidence>
<dbReference type="OMA" id="SFEEWAW"/>
<feature type="domain" description="Potassium channel" evidence="11">
    <location>
        <begin position="378"/>
        <end position="453"/>
    </location>
</feature>
<feature type="transmembrane region" description="Helical" evidence="10">
    <location>
        <begin position="272"/>
        <end position="291"/>
    </location>
</feature>
<accession>M2NFX5</accession>
<reference evidence="12 13" key="1">
    <citation type="journal article" date="2012" name="PLoS Pathog.">
        <title>Diverse lifestyles and strategies of plant pathogenesis encoded in the genomes of eighteen Dothideomycetes fungi.</title>
        <authorList>
            <person name="Ohm R.A."/>
            <person name="Feau N."/>
            <person name="Henrissat B."/>
            <person name="Schoch C.L."/>
            <person name="Horwitz B.A."/>
            <person name="Barry K.W."/>
            <person name="Condon B.J."/>
            <person name="Copeland A.C."/>
            <person name="Dhillon B."/>
            <person name="Glaser F."/>
            <person name="Hesse C.N."/>
            <person name="Kosti I."/>
            <person name="LaButti K."/>
            <person name="Lindquist E.A."/>
            <person name="Lucas S."/>
            <person name="Salamov A.A."/>
            <person name="Bradshaw R.E."/>
            <person name="Ciuffetti L."/>
            <person name="Hamelin R.C."/>
            <person name="Kema G.H.J."/>
            <person name="Lawrence C."/>
            <person name="Scott J.A."/>
            <person name="Spatafora J.W."/>
            <person name="Turgeon B.G."/>
            <person name="de Wit P.J.G.M."/>
            <person name="Zhong S."/>
            <person name="Goodwin S.B."/>
            <person name="Grigoriev I.V."/>
        </authorList>
    </citation>
    <scope>NUCLEOTIDE SEQUENCE [LARGE SCALE GENOMIC DNA]</scope>
    <source>
        <strain evidence="12 13">UAMH 10762</strain>
    </source>
</reference>
<keyword evidence="2 8" id="KW-0813">Transport</keyword>
<feature type="transmembrane region" description="Helical" evidence="10">
    <location>
        <begin position="217"/>
        <end position="235"/>
    </location>
</feature>
<feature type="transmembrane region" description="Helical" evidence="10">
    <location>
        <begin position="398"/>
        <end position="416"/>
    </location>
</feature>
<feature type="domain" description="Potassium channel" evidence="11">
    <location>
        <begin position="223"/>
        <end position="295"/>
    </location>
</feature>
<dbReference type="OrthoDB" id="297496at2759"/>
<feature type="transmembrane region" description="Helical" evidence="10">
    <location>
        <begin position="96"/>
        <end position="120"/>
    </location>
</feature>
<evidence type="ECO:0000256" key="7">
    <source>
        <dbReference type="ARBA" id="ARBA00023303"/>
    </source>
</evidence>
<evidence type="ECO:0000256" key="6">
    <source>
        <dbReference type="ARBA" id="ARBA00023136"/>
    </source>
</evidence>
<dbReference type="Pfam" id="PF07885">
    <property type="entry name" value="Ion_trans_2"/>
    <property type="match status" value="2"/>
</dbReference>
<dbReference type="PRINTS" id="PR01333">
    <property type="entry name" value="2POREKCHANEL"/>
</dbReference>
<dbReference type="GO" id="GO:0030322">
    <property type="term" value="P:stabilization of membrane potential"/>
    <property type="evidence" value="ECO:0007669"/>
    <property type="project" value="TreeGrafter"/>
</dbReference>
<evidence type="ECO:0000256" key="4">
    <source>
        <dbReference type="ARBA" id="ARBA00022989"/>
    </source>
</evidence>
<evidence type="ECO:0000259" key="11">
    <source>
        <dbReference type="Pfam" id="PF07885"/>
    </source>
</evidence>
<evidence type="ECO:0000256" key="1">
    <source>
        <dbReference type="ARBA" id="ARBA00004141"/>
    </source>
</evidence>
<keyword evidence="13" id="KW-1185">Reference proteome</keyword>
<comment type="similarity">
    <text evidence="8">Belongs to the two pore domain potassium channel (TC 1.A.1.8) family.</text>
</comment>
<protein>
    <recommendedName>
        <fullName evidence="11">Potassium channel domain-containing protein</fullName>
    </recommendedName>
</protein>
<dbReference type="GO" id="GO:0015271">
    <property type="term" value="F:outward rectifier potassium channel activity"/>
    <property type="evidence" value="ECO:0007669"/>
    <property type="project" value="TreeGrafter"/>
</dbReference>
<evidence type="ECO:0000313" key="12">
    <source>
        <dbReference type="EMBL" id="EMC98179.1"/>
    </source>
</evidence>
<dbReference type="PANTHER" id="PTHR11003">
    <property type="entry name" value="POTASSIUM CHANNEL, SUBFAMILY K"/>
    <property type="match status" value="1"/>
</dbReference>
<feature type="compositionally biased region" description="Basic and acidic residues" evidence="9">
    <location>
        <begin position="668"/>
        <end position="681"/>
    </location>
</feature>
<gene>
    <name evidence="12" type="ORF">BAUCODRAFT_66900</name>
</gene>
<evidence type="ECO:0000313" key="13">
    <source>
        <dbReference type="Proteomes" id="UP000011761"/>
    </source>
</evidence>
<feature type="compositionally biased region" description="Basic and acidic residues" evidence="9">
    <location>
        <begin position="704"/>
        <end position="719"/>
    </location>
</feature>
<dbReference type="InterPro" id="IPR013099">
    <property type="entry name" value="K_chnl_dom"/>
</dbReference>
<name>M2NFX5_BAUPA</name>
<dbReference type="GO" id="GO:0005886">
    <property type="term" value="C:plasma membrane"/>
    <property type="evidence" value="ECO:0007669"/>
    <property type="project" value="TreeGrafter"/>
</dbReference>
<dbReference type="RefSeq" id="XP_007674634.1">
    <property type="nucleotide sequence ID" value="XM_007676444.1"/>
</dbReference>
<dbReference type="EMBL" id="KB445553">
    <property type="protein sequence ID" value="EMC98179.1"/>
    <property type="molecule type" value="Genomic_DNA"/>
</dbReference>
<feature type="region of interest" description="Disordered" evidence="9">
    <location>
        <begin position="18"/>
        <end position="43"/>
    </location>
</feature>
<feature type="transmembrane region" description="Helical" evidence="10">
    <location>
        <begin position="174"/>
        <end position="197"/>
    </location>
</feature>
<dbReference type="Gene3D" id="1.10.287.70">
    <property type="match status" value="2"/>
</dbReference>
<feature type="transmembrane region" description="Helical" evidence="10">
    <location>
        <begin position="132"/>
        <end position="154"/>
    </location>
</feature>
<keyword evidence="7 8" id="KW-0407">Ion channel</keyword>
<dbReference type="GeneID" id="19116319"/>
<feature type="transmembrane region" description="Helical" evidence="10">
    <location>
        <begin position="428"/>
        <end position="446"/>
    </location>
</feature>
<evidence type="ECO:0000256" key="5">
    <source>
        <dbReference type="ARBA" id="ARBA00023065"/>
    </source>
</evidence>
<dbReference type="Proteomes" id="UP000011761">
    <property type="component" value="Unassembled WGS sequence"/>
</dbReference>
<evidence type="ECO:0000256" key="2">
    <source>
        <dbReference type="ARBA" id="ARBA00022448"/>
    </source>
</evidence>
<organism evidence="12 13">
    <name type="scientific">Baudoinia panamericana (strain UAMH 10762)</name>
    <name type="common">Angels' share fungus</name>
    <name type="synonym">Baudoinia compniacensis (strain UAMH 10762)</name>
    <dbReference type="NCBI Taxonomy" id="717646"/>
    <lineage>
        <taxon>Eukaryota</taxon>
        <taxon>Fungi</taxon>
        <taxon>Dikarya</taxon>
        <taxon>Ascomycota</taxon>
        <taxon>Pezizomycotina</taxon>
        <taxon>Dothideomycetes</taxon>
        <taxon>Dothideomycetidae</taxon>
        <taxon>Mycosphaerellales</taxon>
        <taxon>Teratosphaeriaceae</taxon>
        <taxon>Baudoinia</taxon>
    </lineage>
</organism>
<feature type="transmembrane region" description="Helical" evidence="10">
    <location>
        <begin position="55"/>
        <end position="76"/>
    </location>
</feature>
<dbReference type="HOGENOM" id="CLU_013394_0_0_1"/>
<evidence type="ECO:0000256" key="3">
    <source>
        <dbReference type="ARBA" id="ARBA00022692"/>
    </source>
</evidence>
<keyword evidence="4 10" id="KW-1133">Transmembrane helix</keyword>
<feature type="region of interest" description="Disordered" evidence="9">
    <location>
        <begin position="644"/>
        <end position="719"/>
    </location>
</feature>
<dbReference type="GO" id="GO:0022841">
    <property type="term" value="F:potassium ion leak channel activity"/>
    <property type="evidence" value="ECO:0007669"/>
    <property type="project" value="TreeGrafter"/>
</dbReference>
<feature type="compositionally biased region" description="Basic and acidic residues" evidence="9">
    <location>
        <begin position="595"/>
        <end position="605"/>
    </location>
</feature>
<comment type="subcellular location">
    <subcellularLocation>
        <location evidence="1">Membrane</location>
        <topology evidence="1">Multi-pass membrane protein</topology>
    </subcellularLocation>
</comment>
<dbReference type="SUPFAM" id="SSF81324">
    <property type="entry name" value="Voltage-gated potassium channels"/>
    <property type="match status" value="2"/>
</dbReference>
<evidence type="ECO:0000256" key="9">
    <source>
        <dbReference type="SAM" id="MobiDB-lite"/>
    </source>
</evidence>
<evidence type="ECO:0000256" key="10">
    <source>
        <dbReference type="SAM" id="Phobius"/>
    </source>
</evidence>
<keyword evidence="5 8" id="KW-0406">Ion transport</keyword>